<dbReference type="InterPro" id="IPR011989">
    <property type="entry name" value="ARM-like"/>
</dbReference>
<feature type="domain" description="WAPL" evidence="2">
    <location>
        <begin position="129"/>
        <end position="179"/>
    </location>
</feature>
<organism evidence="3 4">
    <name type="scientific">Romanomermis culicivorax</name>
    <name type="common">Nematode worm</name>
    <dbReference type="NCBI Taxonomy" id="13658"/>
    <lineage>
        <taxon>Eukaryota</taxon>
        <taxon>Metazoa</taxon>
        <taxon>Ecdysozoa</taxon>
        <taxon>Nematoda</taxon>
        <taxon>Enoplea</taxon>
        <taxon>Dorylaimia</taxon>
        <taxon>Mermithida</taxon>
        <taxon>Mermithoidea</taxon>
        <taxon>Mermithidae</taxon>
        <taxon>Romanomermis</taxon>
    </lineage>
</organism>
<accession>A0A915KE46</accession>
<dbReference type="AlphaFoldDB" id="A0A915KE46"/>
<dbReference type="Gene3D" id="1.25.10.10">
    <property type="entry name" value="Leucine-rich Repeat Variant"/>
    <property type="match status" value="1"/>
</dbReference>
<dbReference type="WBParaSite" id="nRc.2.0.1.t36655-RA">
    <property type="protein sequence ID" value="nRc.2.0.1.t36655-RA"/>
    <property type="gene ID" value="nRc.2.0.1.g36655"/>
</dbReference>
<feature type="compositionally biased region" description="Low complexity" evidence="1">
    <location>
        <begin position="42"/>
        <end position="80"/>
    </location>
</feature>
<evidence type="ECO:0000259" key="2">
    <source>
        <dbReference type="PROSITE" id="PS51271"/>
    </source>
</evidence>
<feature type="region of interest" description="Disordered" evidence="1">
    <location>
        <begin position="28"/>
        <end position="95"/>
    </location>
</feature>
<name>A0A915KE46_ROMCU</name>
<sequence>AATATFSKPKVLNKADELFDEIFASSTKSRIESTDKLDSKSKSTAWAKTKSFPETSPSSSISSLSLSQPPLPVTVVSSTPRNDDKAPSTCQPSMKKADSAEAIFTAKLKRKIVQPKRFYEEPITQIKCIRSEKEMYTVVRHVKQAHQCLESGEAQQISDDIVYYMDNVCNEKDKNIRYL</sequence>
<evidence type="ECO:0000256" key="1">
    <source>
        <dbReference type="SAM" id="MobiDB-lite"/>
    </source>
</evidence>
<reference evidence="4" key="1">
    <citation type="submission" date="2022-11" db="UniProtKB">
        <authorList>
            <consortium name="WormBaseParasite"/>
        </authorList>
    </citation>
    <scope>IDENTIFICATION</scope>
</reference>
<proteinExistence type="predicted"/>
<dbReference type="InterPro" id="IPR012502">
    <property type="entry name" value="WAPL_dom"/>
</dbReference>
<evidence type="ECO:0000313" key="4">
    <source>
        <dbReference type="WBParaSite" id="nRc.2.0.1.t36655-RA"/>
    </source>
</evidence>
<feature type="compositionally biased region" description="Basic and acidic residues" evidence="1">
    <location>
        <begin position="29"/>
        <end position="41"/>
    </location>
</feature>
<evidence type="ECO:0000313" key="3">
    <source>
        <dbReference type="Proteomes" id="UP000887565"/>
    </source>
</evidence>
<dbReference type="Proteomes" id="UP000887565">
    <property type="component" value="Unplaced"/>
</dbReference>
<protein>
    <submittedName>
        <fullName evidence="4">WAPL domain-containing protein</fullName>
    </submittedName>
</protein>
<dbReference type="PROSITE" id="PS51271">
    <property type="entry name" value="WAPL"/>
    <property type="match status" value="1"/>
</dbReference>
<keyword evidence="3" id="KW-1185">Reference proteome</keyword>